<reference evidence="3" key="4">
    <citation type="journal article" date="2015" name="G3 (Bethesda)">
        <title>Genome sequences of three phytopathogenic species of the Magnaporthaceae family of fungi.</title>
        <authorList>
            <person name="Okagaki L.H."/>
            <person name="Nunes C.C."/>
            <person name="Sailsbery J."/>
            <person name="Clay B."/>
            <person name="Brown D."/>
            <person name="John T."/>
            <person name="Oh Y."/>
            <person name="Young N."/>
            <person name="Fitzgerald M."/>
            <person name="Haas B.J."/>
            <person name="Zeng Q."/>
            <person name="Young S."/>
            <person name="Adiconis X."/>
            <person name="Fan L."/>
            <person name="Levin J.Z."/>
            <person name="Mitchell T.K."/>
            <person name="Okubara P.A."/>
            <person name="Farman M.L."/>
            <person name="Kohn L.M."/>
            <person name="Birren B."/>
            <person name="Ma L.-J."/>
            <person name="Dean R.A."/>
        </authorList>
    </citation>
    <scope>NUCLEOTIDE SEQUENCE</scope>
    <source>
        <strain evidence="3">ATCC 64411 / 73-15</strain>
    </source>
</reference>
<protein>
    <submittedName>
        <fullName evidence="2 3">Uncharacterized protein</fullName>
    </submittedName>
</protein>
<reference evidence="2" key="2">
    <citation type="submission" date="2010-05" db="EMBL/GenBank/DDBJ databases">
        <title>The Genome Sequence of Magnaporthe poae strain ATCC 64411.</title>
        <authorList>
            <consortium name="The Broad Institute Genome Sequencing Platform"/>
            <consortium name="Broad Institute Genome Sequencing Center for Infectious Disease"/>
            <person name="Ma L.-J."/>
            <person name="Dead R."/>
            <person name="Young S."/>
            <person name="Zeng Q."/>
            <person name="Koehrsen M."/>
            <person name="Alvarado L."/>
            <person name="Berlin A."/>
            <person name="Chapman S.B."/>
            <person name="Chen Z."/>
            <person name="Freedman E."/>
            <person name="Gellesch M."/>
            <person name="Goldberg J."/>
            <person name="Griggs A."/>
            <person name="Gujja S."/>
            <person name="Heilman E.R."/>
            <person name="Heiman D."/>
            <person name="Hepburn T."/>
            <person name="Howarth C."/>
            <person name="Jen D."/>
            <person name="Larson L."/>
            <person name="Mehta T."/>
            <person name="Neiman D."/>
            <person name="Pearson M."/>
            <person name="Roberts A."/>
            <person name="Saif S."/>
            <person name="Shea T."/>
            <person name="Shenoy N."/>
            <person name="Sisk P."/>
            <person name="Stolte C."/>
            <person name="Sykes S."/>
            <person name="Walk T."/>
            <person name="White J."/>
            <person name="Yandava C."/>
            <person name="Haas B."/>
            <person name="Nusbaum C."/>
            <person name="Birren B."/>
        </authorList>
    </citation>
    <scope>NUCLEOTIDE SEQUENCE</scope>
    <source>
        <strain evidence="2">ATCC 64411</strain>
    </source>
</reference>
<evidence type="ECO:0000313" key="4">
    <source>
        <dbReference type="Proteomes" id="UP000011715"/>
    </source>
</evidence>
<gene>
    <name evidence="2" type="ORF">MAPG_04183</name>
</gene>
<feature type="region of interest" description="Disordered" evidence="1">
    <location>
        <begin position="60"/>
        <end position="91"/>
    </location>
</feature>
<reference evidence="4" key="1">
    <citation type="submission" date="2010-05" db="EMBL/GenBank/DDBJ databases">
        <title>The genome sequence of Magnaporthe poae strain ATCC 64411.</title>
        <authorList>
            <person name="Ma L.-J."/>
            <person name="Dead R."/>
            <person name="Young S."/>
            <person name="Zeng Q."/>
            <person name="Koehrsen M."/>
            <person name="Alvarado L."/>
            <person name="Berlin A."/>
            <person name="Chapman S.B."/>
            <person name="Chen Z."/>
            <person name="Freedman E."/>
            <person name="Gellesch M."/>
            <person name="Goldberg J."/>
            <person name="Griggs A."/>
            <person name="Gujja S."/>
            <person name="Heilman E.R."/>
            <person name="Heiman D."/>
            <person name="Hepburn T."/>
            <person name="Howarth C."/>
            <person name="Jen D."/>
            <person name="Larson L."/>
            <person name="Mehta T."/>
            <person name="Neiman D."/>
            <person name="Pearson M."/>
            <person name="Roberts A."/>
            <person name="Saif S."/>
            <person name="Shea T."/>
            <person name="Shenoy N."/>
            <person name="Sisk P."/>
            <person name="Stolte C."/>
            <person name="Sykes S."/>
            <person name="Walk T."/>
            <person name="White J."/>
            <person name="Yandava C."/>
            <person name="Haas B."/>
            <person name="Nusbaum C."/>
            <person name="Birren B."/>
        </authorList>
    </citation>
    <scope>NUCLEOTIDE SEQUENCE [LARGE SCALE GENOMIC DNA]</scope>
    <source>
        <strain evidence="4">ATCC 64411 / 73-15</strain>
    </source>
</reference>
<name>A0A0C4DW15_MAGP6</name>
<sequence length="91" mass="9925">MRLETKEGLSGGIEDIIRARTCRLTERPTAEAQAHLGNKHTHTFGLALTAYCPAQCPAAGQPPARGCRPRSQKPRRSPDEAEACKVQMAQE</sequence>
<organism evidence="3 4">
    <name type="scientific">Magnaporthiopsis poae (strain ATCC 64411 / 73-15)</name>
    <name type="common">Kentucky bluegrass fungus</name>
    <name type="synonym">Magnaporthe poae</name>
    <dbReference type="NCBI Taxonomy" id="644358"/>
    <lineage>
        <taxon>Eukaryota</taxon>
        <taxon>Fungi</taxon>
        <taxon>Dikarya</taxon>
        <taxon>Ascomycota</taxon>
        <taxon>Pezizomycotina</taxon>
        <taxon>Sordariomycetes</taxon>
        <taxon>Sordariomycetidae</taxon>
        <taxon>Magnaporthales</taxon>
        <taxon>Magnaporthaceae</taxon>
        <taxon>Magnaporthiopsis</taxon>
    </lineage>
</organism>
<reference evidence="3" key="5">
    <citation type="submission" date="2015-06" db="UniProtKB">
        <authorList>
            <consortium name="EnsemblFungi"/>
        </authorList>
    </citation>
    <scope>IDENTIFICATION</scope>
    <source>
        <strain evidence="3">ATCC 64411</strain>
    </source>
</reference>
<dbReference type="Proteomes" id="UP000011715">
    <property type="component" value="Unassembled WGS sequence"/>
</dbReference>
<evidence type="ECO:0000256" key="1">
    <source>
        <dbReference type="SAM" id="MobiDB-lite"/>
    </source>
</evidence>
<evidence type="ECO:0000313" key="2">
    <source>
        <dbReference type="EMBL" id="KLU85153.1"/>
    </source>
</evidence>
<dbReference type="EMBL" id="GL876968">
    <property type="protein sequence ID" value="KLU85153.1"/>
    <property type="molecule type" value="Genomic_DNA"/>
</dbReference>
<proteinExistence type="predicted"/>
<dbReference type="EMBL" id="ADBL01000991">
    <property type="status" value="NOT_ANNOTATED_CDS"/>
    <property type="molecule type" value="Genomic_DNA"/>
</dbReference>
<reference evidence="2" key="3">
    <citation type="submission" date="2011-03" db="EMBL/GenBank/DDBJ databases">
        <title>Annotation of Magnaporthe poae ATCC 64411.</title>
        <authorList>
            <person name="Ma L.-J."/>
            <person name="Dead R."/>
            <person name="Young S.K."/>
            <person name="Zeng Q."/>
            <person name="Gargeya S."/>
            <person name="Fitzgerald M."/>
            <person name="Haas B."/>
            <person name="Abouelleil A."/>
            <person name="Alvarado L."/>
            <person name="Arachchi H.M."/>
            <person name="Berlin A."/>
            <person name="Brown A."/>
            <person name="Chapman S.B."/>
            <person name="Chen Z."/>
            <person name="Dunbar C."/>
            <person name="Freedman E."/>
            <person name="Gearin G."/>
            <person name="Gellesch M."/>
            <person name="Goldberg J."/>
            <person name="Griggs A."/>
            <person name="Gujja S."/>
            <person name="Heiman D."/>
            <person name="Howarth C."/>
            <person name="Larson L."/>
            <person name="Lui A."/>
            <person name="MacDonald P.J.P."/>
            <person name="Mehta T."/>
            <person name="Montmayeur A."/>
            <person name="Murphy C."/>
            <person name="Neiman D."/>
            <person name="Pearson M."/>
            <person name="Priest M."/>
            <person name="Roberts A."/>
            <person name="Saif S."/>
            <person name="Shea T."/>
            <person name="Shenoy N."/>
            <person name="Sisk P."/>
            <person name="Stolte C."/>
            <person name="Sykes S."/>
            <person name="Yandava C."/>
            <person name="Wortman J."/>
            <person name="Nusbaum C."/>
            <person name="Birren B."/>
        </authorList>
    </citation>
    <scope>NUCLEOTIDE SEQUENCE</scope>
    <source>
        <strain evidence="2">ATCC 64411</strain>
    </source>
</reference>
<keyword evidence="4" id="KW-1185">Reference proteome</keyword>
<dbReference type="VEuPathDB" id="FungiDB:MAPG_04183"/>
<evidence type="ECO:0000313" key="3">
    <source>
        <dbReference type="EnsemblFungi" id="MAPG_04183T0"/>
    </source>
</evidence>
<accession>A0A0C4DW15</accession>
<dbReference type="EnsemblFungi" id="MAPG_04183T0">
    <property type="protein sequence ID" value="MAPG_04183T0"/>
    <property type="gene ID" value="MAPG_04183"/>
</dbReference>
<dbReference type="AlphaFoldDB" id="A0A0C4DW15"/>